<evidence type="ECO:0000259" key="7">
    <source>
        <dbReference type="PROSITE" id="PS50862"/>
    </source>
</evidence>
<dbReference type="Pfam" id="PF00152">
    <property type="entry name" value="tRNA-synt_2"/>
    <property type="match status" value="1"/>
</dbReference>
<dbReference type="NCBIfam" id="NF001750">
    <property type="entry name" value="PRK00476.1"/>
    <property type="match status" value="1"/>
</dbReference>
<dbReference type="InterPro" id="IPR006195">
    <property type="entry name" value="aa-tRNA-synth_II"/>
</dbReference>
<dbReference type="InterPro" id="IPR012340">
    <property type="entry name" value="NA-bd_OB-fold"/>
</dbReference>
<dbReference type="InterPro" id="IPR004365">
    <property type="entry name" value="NA-bd_OB_tRNA"/>
</dbReference>
<keyword evidence="2" id="KW-0436">Ligase</keyword>
<dbReference type="SUPFAM" id="SSF50249">
    <property type="entry name" value="Nucleic acid-binding proteins"/>
    <property type="match status" value="1"/>
</dbReference>
<comment type="caution">
    <text evidence="8">The sequence shown here is derived from an EMBL/GenBank/DDBJ whole genome shotgun (WGS) entry which is preliminary data.</text>
</comment>
<evidence type="ECO:0000313" key="9">
    <source>
        <dbReference type="Proteomes" id="UP001162162"/>
    </source>
</evidence>
<evidence type="ECO:0000256" key="5">
    <source>
        <dbReference type="ARBA" id="ARBA00022917"/>
    </source>
</evidence>
<dbReference type="CDD" id="cd04317">
    <property type="entry name" value="EcAspRS_like_N"/>
    <property type="match status" value="1"/>
</dbReference>
<dbReference type="PANTHER" id="PTHR22594:SF5">
    <property type="entry name" value="ASPARTATE--TRNA LIGASE, MITOCHONDRIAL"/>
    <property type="match status" value="1"/>
</dbReference>
<evidence type="ECO:0000256" key="2">
    <source>
        <dbReference type="ARBA" id="ARBA00022598"/>
    </source>
</evidence>
<dbReference type="AlphaFoldDB" id="A0AAV8Z939"/>
<keyword evidence="5" id="KW-0648">Protein biosynthesis</keyword>
<dbReference type="GO" id="GO:0006422">
    <property type="term" value="P:aspartyl-tRNA aminoacylation"/>
    <property type="evidence" value="ECO:0007669"/>
    <property type="project" value="TreeGrafter"/>
</dbReference>
<dbReference type="EMBL" id="JAPWTK010000007">
    <property type="protein sequence ID" value="KAJ8960723.1"/>
    <property type="molecule type" value="Genomic_DNA"/>
</dbReference>
<dbReference type="Proteomes" id="UP001162162">
    <property type="component" value="Unassembled WGS sequence"/>
</dbReference>
<accession>A0AAV8Z939</accession>
<dbReference type="PRINTS" id="PR01042">
    <property type="entry name" value="TRNASYNTHASP"/>
</dbReference>
<keyword evidence="9" id="KW-1185">Reference proteome</keyword>
<comment type="similarity">
    <text evidence="1">Belongs to the class-II aminoacyl-tRNA synthetase family. Type 1 subfamily.</text>
</comment>
<proteinExistence type="inferred from homology"/>
<dbReference type="SUPFAM" id="SSF55261">
    <property type="entry name" value="GAD domain-like"/>
    <property type="match status" value="1"/>
</dbReference>
<dbReference type="GO" id="GO:0005739">
    <property type="term" value="C:mitochondrion"/>
    <property type="evidence" value="ECO:0007669"/>
    <property type="project" value="TreeGrafter"/>
</dbReference>
<dbReference type="Gene3D" id="2.40.50.140">
    <property type="entry name" value="Nucleic acid-binding proteins"/>
    <property type="match status" value="1"/>
</dbReference>
<evidence type="ECO:0000313" key="8">
    <source>
        <dbReference type="EMBL" id="KAJ8960723.1"/>
    </source>
</evidence>
<dbReference type="GO" id="GO:0004815">
    <property type="term" value="F:aspartate-tRNA ligase activity"/>
    <property type="evidence" value="ECO:0007669"/>
    <property type="project" value="TreeGrafter"/>
</dbReference>
<dbReference type="InterPro" id="IPR002312">
    <property type="entry name" value="Asp/Asn-tRNA-synth_IIb"/>
</dbReference>
<name>A0AAV8Z939_9CUCU</name>
<dbReference type="InterPro" id="IPR004115">
    <property type="entry name" value="GAD-like_sf"/>
</dbReference>
<keyword evidence="3" id="KW-0547">Nucleotide-binding</keyword>
<feature type="domain" description="Aminoacyl-transfer RNA synthetases class-II family profile" evidence="7">
    <location>
        <begin position="209"/>
        <end position="306"/>
    </location>
</feature>
<reference evidence="8" key="1">
    <citation type="journal article" date="2023" name="Insect Mol. Biol.">
        <title>Genome sequencing provides insights into the evolution of gene families encoding plant cell wall-degrading enzymes in longhorned beetles.</title>
        <authorList>
            <person name="Shin N.R."/>
            <person name="Okamura Y."/>
            <person name="Kirsch R."/>
            <person name="Pauchet Y."/>
        </authorList>
    </citation>
    <scope>NUCLEOTIDE SEQUENCE</scope>
    <source>
        <strain evidence="8">AMC_N1</strain>
    </source>
</reference>
<keyword evidence="4" id="KW-0067">ATP-binding</keyword>
<dbReference type="InterPro" id="IPR045864">
    <property type="entry name" value="aa-tRNA-synth_II/BPL/LPL"/>
</dbReference>
<keyword evidence="6" id="KW-0030">Aminoacyl-tRNA synthetase</keyword>
<dbReference type="PANTHER" id="PTHR22594">
    <property type="entry name" value="ASPARTYL/LYSYL-TRNA SYNTHETASE"/>
    <property type="match status" value="1"/>
</dbReference>
<dbReference type="Pfam" id="PF01336">
    <property type="entry name" value="tRNA_anti-codon"/>
    <property type="match status" value="1"/>
</dbReference>
<dbReference type="PROSITE" id="PS50862">
    <property type="entry name" value="AA_TRNA_LIGASE_II"/>
    <property type="match status" value="1"/>
</dbReference>
<evidence type="ECO:0000256" key="1">
    <source>
        <dbReference type="ARBA" id="ARBA00006303"/>
    </source>
</evidence>
<dbReference type="GO" id="GO:0003676">
    <property type="term" value="F:nucleic acid binding"/>
    <property type="evidence" value="ECO:0007669"/>
    <property type="project" value="InterPro"/>
</dbReference>
<protein>
    <recommendedName>
        <fullName evidence="7">Aminoacyl-transfer RNA synthetases class-II family profile domain-containing protein</fullName>
    </recommendedName>
</protein>
<evidence type="ECO:0000256" key="4">
    <source>
        <dbReference type="ARBA" id="ARBA00022840"/>
    </source>
</evidence>
<dbReference type="SUPFAM" id="SSF55681">
    <property type="entry name" value="Class II aaRS and biotin synthetases"/>
    <property type="match status" value="1"/>
</dbReference>
<dbReference type="NCBIfam" id="TIGR00459">
    <property type="entry name" value="aspS_bact"/>
    <property type="match status" value="1"/>
</dbReference>
<evidence type="ECO:0000256" key="6">
    <source>
        <dbReference type="ARBA" id="ARBA00023146"/>
    </source>
</evidence>
<dbReference type="GO" id="GO:0005524">
    <property type="term" value="F:ATP binding"/>
    <property type="evidence" value="ECO:0007669"/>
    <property type="project" value="UniProtKB-KW"/>
</dbReference>
<gene>
    <name evidence="8" type="ORF">NQ318_020015</name>
</gene>
<dbReference type="InterPro" id="IPR047089">
    <property type="entry name" value="Asp-tRNA-ligase_1_N"/>
</dbReference>
<dbReference type="Gene3D" id="3.30.1360.30">
    <property type="entry name" value="GAD-like domain"/>
    <property type="match status" value="1"/>
</dbReference>
<sequence length="554" mass="63622">MTVFLSKLCGKRFVTFLKNVNGTKLFSQVDIICLRRRNNVKKLYSTSKQVYLIDEDETSNLHRPNNVNKYSNRSHTCGELRSTNVGESVVLCGWLEYQRMNKFVVLRDSYGETQLLISDKDSESQKLIEAVPLESIIQVKGTVLCRPKDMINKKQKTGEIEVLVNNLKVLNKAKHKLPFNIREFQKAKEGLRMQYRYLDLRFPQMQRNLRVRSTLIMKMREFLINNHFVDVETPTLFKATPGGAQEFIVPTRFPGQFFSLVQSPQQFKQMLMAGAIDRYFQVARCYRDESTRSDRQPEFTQLDIEMSFADADGVMGLVEGVLFYSWPQFLDPIPAKFHRITYRQAVEEYGSDKPDVRFEFKIQDCTSLLKLNGKLVNDEDFRGGFVKFPTEYANLSKKVKDVMSDVASKYPKVKFVQTKVSTPKGWANKVSKLLSGEVATKFVEEHELADDSVLFLAYGNKNEVLSLLGNVRLEYVNFLESLGVSVRRSGMHFLWVVDFPLFEVNESTRLLQSAHHPFTAPHPDDIHLLKTDPLKVRALAYDLVLNGNEVGGAP</sequence>
<evidence type="ECO:0000256" key="3">
    <source>
        <dbReference type="ARBA" id="ARBA00022741"/>
    </source>
</evidence>
<dbReference type="InterPro" id="IPR004524">
    <property type="entry name" value="Asp-tRNA-ligase_1"/>
</dbReference>
<dbReference type="Gene3D" id="3.30.930.10">
    <property type="entry name" value="Bira Bifunctional Protein, Domain 2"/>
    <property type="match status" value="1"/>
</dbReference>
<organism evidence="8 9">
    <name type="scientific">Aromia moschata</name>
    <dbReference type="NCBI Taxonomy" id="1265417"/>
    <lineage>
        <taxon>Eukaryota</taxon>
        <taxon>Metazoa</taxon>
        <taxon>Ecdysozoa</taxon>
        <taxon>Arthropoda</taxon>
        <taxon>Hexapoda</taxon>
        <taxon>Insecta</taxon>
        <taxon>Pterygota</taxon>
        <taxon>Neoptera</taxon>
        <taxon>Endopterygota</taxon>
        <taxon>Coleoptera</taxon>
        <taxon>Polyphaga</taxon>
        <taxon>Cucujiformia</taxon>
        <taxon>Chrysomeloidea</taxon>
        <taxon>Cerambycidae</taxon>
        <taxon>Cerambycinae</taxon>
        <taxon>Callichromatini</taxon>
        <taxon>Aromia</taxon>
    </lineage>
</organism>
<dbReference type="InterPro" id="IPR004364">
    <property type="entry name" value="Aa-tRNA-synt_II"/>
</dbReference>